<evidence type="ECO:0000256" key="2">
    <source>
        <dbReference type="ARBA" id="ARBA00022692"/>
    </source>
</evidence>
<feature type="domain" description="Lipopolysaccharide assembly protein A" evidence="6">
    <location>
        <begin position="25"/>
        <end position="84"/>
    </location>
</feature>
<protein>
    <recommendedName>
        <fullName evidence="6">Lipopolysaccharide assembly protein A domain-containing protein</fullName>
    </recommendedName>
</protein>
<feature type="transmembrane region" description="Helical" evidence="5">
    <location>
        <begin position="38"/>
        <end position="63"/>
    </location>
</feature>
<dbReference type="EMBL" id="PIPT01000001">
    <property type="protein sequence ID" value="RUO50736.1"/>
    <property type="molecule type" value="Genomic_DNA"/>
</dbReference>
<reference evidence="8" key="1">
    <citation type="journal article" date="2018" name="Front. Microbiol.">
        <title>Genome-Based Analysis Reveals the Taxonomy and Diversity of the Family Idiomarinaceae.</title>
        <authorList>
            <person name="Liu Y."/>
            <person name="Lai Q."/>
            <person name="Shao Z."/>
        </authorList>
    </citation>
    <scope>NUCLEOTIDE SEQUENCE [LARGE SCALE GENOMIC DNA]</scope>
    <source>
        <strain evidence="8">SW15</strain>
    </source>
</reference>
<keyword evidence="2 5" id="KW-0812">Transmembrane</keyword>
<evidence type="ECO:0000256" key="1">
    <source>
        <dbReference type="ARBA" id="ARBA00022475"/>
    </source>
</evidence>
<dbReference type="RefSeq" id="WP_126832347.1">
    <property type="nucleotide sequence ID" value="NZ_JBLXIO010000004.1"/>
</dbReference>
<comment type="caution">
    <text evidence="7">The sequence shown here is derived from an EMBL/GenBank/DDBJ whole genome shotgun (WGS) entry which is preliminary data.</text>
</comment>
<name>A0A432XPU5_9GAMM</name>
<keyword evidence="3 5" id="KW-1133">Transmembrane helix</keyword>
<keyword evidence="1" id="KW-1003">Cell membrane</keyword>
<accession>A0A432XPU5</accession>
<dbReference type="Proteomes" id="UP000286678">
    <property type="component" value="Unassembled WGS sequence"/>
</dbReference>
<evidence type="ECO:0000313" key="8">
    <source>
        <dbReference type="Proteomes" id="UP000286678"/>
    </source>
</evidence>
<evidence type="ECO:0000259" key="6">
    <source>
        <dbReference type="Pfam" id="PF06305"/>
    </source>
</evidence>
<keyword evidence="4 5" id="KW-0472">Membrane</keyword>
<evidence type="ECO:0000256" key="4">
    <source>
        <dbReference type="ARBA" id="ARBA00023136"/>
    </source>
</evidence>
<evidence type="ECO:0000256" key="3">
    <source>
        <dbReference type="ARBA" id="ARBA00022989"/>
    </source>
</evidence>
<proteinExistence type="predicted"/>
<gene>
    <name evidence="7" type="ORF">CWE21_01115</name>
</gene>
<dbReference type="GO" id="GO:0005886">
    <property type="term" value="C:plasma membrane"/>
    <property type="evidence" value="ECO:0007669"/>
    <property type="project" value="InterPro"/>
</dbReference>
<dbReference type="Pfam" id="PF06305">
    <property type="entry name" value="LapA_dom"/>
    <property type="match status" value="1"/>
</dbReference>
<evidence type="ECO:0000256" key="5">
    <source>
        <dbReference type="SAM" id="Phobius"/>
    </source>
</evidence>
<sequence>MLRFIFIGLPLLLMFLLAVAFGALNKHAISFNFIIGEITLPVAVLTGLFIGLGFLLGLAAMAAKQVALRNENRKLRKQVTQREQPNA</sequence>
<dbReference type="InterPro" id="IPR010445">
    <property type="entry name" value="LapA_dom"/>
</dbReference>
<keyword evidence="8" id="KW-1185">Reference proteome</keyword>
<dbReference type="AlphaFoldDB" id="A0A432XPU5"/>
<organism evidence="7 8">
    <name type="scientific">Pseudidiomarina aquimaris</name>
    <dbReference type="NCBI Taxonomy" id="641841"/>
    <lineage>
        <taxon>Bacteria</taxon>
        <taxon>Pseudomonadati</taxon>
        <taxon>Pseudomonadota</taxon>
        <taxon>Gammaproteobacteria</taxon>
        <taxon>Alteromonadales</taxon>
        <taxon>Idiomarinaceae</taxon>
        <taxon>Pseudidiomarina</taxon>
    </lineage>
</organism>
<evidence type="ECO:0000313" key="7">
    <source>
        <dbReference type="EMBL" id="RUO50736.1"/>
    </source>
</evidence>